<evidence type="ECO:0000313" key="2">
    <source>
        <dbReference type="EMBL" id="VFQ91471.1"/>
    </source>
</evidence>
<organism evidence="2 3">
    <name type="scientific">Cuscuta campestris</name>
    <dbReference type="NCBI Taxonomy" id="132261"/>
    <lineage>
        <taxon>Eukaryota</taxon>
        <taxon>Viridiplantae</taxon>
        <taxon>Streptophyta</taxon>
        <taxon>Embryophyta</taxon>
        <taxon>Tracheophyta</taxon>
        <taxon>Spermatophyta</taxon>
        <taxon>Magnoliopsida</taxon>
        <taxon>eudicotyledons</taxon>
        <taxon>Gunneridae</taxon>
        <taxon>Pentapetalae</taxon>
        <taxon>asterids</taxon>
        <taxon>lamiids</taxon>
        <taxon>Solanales</taxon>
        <taxon>Convolvulaceae</taxon>
        <taxon>Cuscuteae</taxon>
        <taxon>Cuscuta</taxon>
        <taxon>Cuscuta subgen. Grammica</taxon>
        <taxon>Cuscuta sect. Cleistogrammica</taxon>
    </lineage>
</organism>
<dbReference type="AlphaFoldDB" id="A0A484MRH7"/>
<evidence type="ECO:0000313" key="3">
    <source>
        <dbReference type="Proteomes" id="UP000595140"/>
    </source>
</evidence>
<dbReference type="InterPro" id="IPR029058">
    <property type="entry name" value="AB_hydrolase_fold"/>
</dbReference>
<gene>
    <name evidence="2" type="ORF">CCAM_LOCUS33247</name>
</gene>
<dbReference type="Gene3D" id="3.40.50.1820">
    <property type="entry name" value="alpha/beta hydrolase"/>
    <property type="match status" value="1"/>
</dbReference>
<reference evidence="2 3" key="1">
    <citation type="submission" date="2018-04" db="EMBL/GenBank/DDBJ databases">
        <authorList>
            <person name="Vogel A."/>
        </authorList>
    </citation>
    <scope>NUCLEOTIDE SEQUENCE [LARGE SCALE GENOMIC DNA]</scope>
</reference>
<dbReference type="PANTHER" id="PTHR45763">
    <property type="entry name" value="HYDROLASE, ALPHA/BETA FOLD FAMILY PROTEIN, EXPRESSED-RELATED"/>
    <property type="match status" value="1"/>
</dbReference>
<dbReference type="OrthoDB" id="294702at2759"/>
<protein>
    <recommendedName>
        <fullName evidence="1">AB hydrolase-1 domain-containing protein</fullName>
    </recommendedName>
</protein>
<dbReference type="SUPFAM" id="SSF53474">
    <property type="entry name" value="alpha/beta-Hydrolases"/>
    <property type="match status" value="1"/>
</dbReference>
<dbReference type="PANTHER" id="PTHR45763:SF36">
    <property type="entry name" value="AB HYDROLASE-1 DOMAIN-CONTAINING PROTEIN"/>
    <property type="match status" value="1"/>
</dbReference>
<name>A0A484MRH7_9ASTE</name>
<accession>A0A484MRH7</accession>
<dbReference type="EMBL" id="OOIL02004368">
    <property type="protein sequence ID" value="VFQ91471.1"/>
    <property type="molecule type" value="Genomic_DNA"/>
</dbReference>
<dbReference type="GO" id="GO:0016787">
    <property type="term" value="F:hydrolase activity"/>
    <property type="evidence" value="ECO:0007669"/>
    <property type="project" value="UniProtKB-ARBA"/>
</dbReference>
<keyword evidence="3" id="KW-1185">Reference proteome</keyword>
<dbReference type="InterPro" id="IPR000073">
    <property type="entry name" value="AB_hydrolase_1"/>
</dbReference>
<proteinExistence type="predicted"/>
<sequence length="543" mass="60773">MSQANESSTAWGEGFSGEAGDAGGRYKPIYSPAAGMGGGGVRETAVPRKTGGEHLRFHAVEFAKGFAEMSVEFGKGVKDVVMQTVVSEDSMIGKKLRGPCQKISRKLRFLNEYLPEDRDPVHSWSVIFFVAIIASAALMVSDDADTRSTSVKKVNKHPLGASRILLPDGRHLAYREQGVPPNQARFSLVSAHSFLSSRLAGIPGIKVSLLHEFGVRLVTYDLPGFGESDPHPNRNLESSAMDMLHLSYAVNITDKFWVVGFSSGSMHAWAALRYIPDRVAGAFMVAPMINPYEPSMTKLEVQNMWKKWTKWKKFMYMLAHRFPSLLPLFYRRTFLSGFHGPIDERLSLSLGTRDRALTESPLFETFWQRDVEESIRQKNVRPLVEEAVLLVSDWGFRLVDLKVKRKKLGKGILKWIKSLYGQTEGSLSGFVGPIHIWQGMEDMVVPPSACQYLRRVLPDAMVHSILYEGHFTYFYFCDECHKQVFSTVFGDPQGPIIPEVVQVQTPIQDEETPPVKDDDEETGEVAVLGDITTDEYVVDSDPV</sequence>
<evidence type="ECO:0000259" key="1">
    <source>
        <dbReference type="Pfam" id="PF00561"/>
    </source>
</evidence>
<dbReference type="Proteomes" id="UP000595140">
    <property type="component" value="Unassembled WGS sequence"/>
</dbReference>
<dbReference type="Pfam" id="PF00561">
    <property type="entry name" value="Abhydrolase_1"/>
    <property type="match status" value="1"/>
</dbReference>
<feature type="domain" description="AB hydrolase-1" evidence="1">
    <location>
        <begin position="208"/>
        <end position="474"/>
    </location>
</feature>